<keyword evidence="12 16" id="KW-0408">Iron</keyword>
<keyword evidence="14 17" id="KW-0472">Membrane</keyword>
<evidence type="ECO:0000256" key="3">
    <source>
        <dbReference type="ARBA" id="ARBA00022448"/>
    </source>
</evidence>
<evidence type="ECO:0000256" key="11">
    <source>
        <dbReference type="ARBA" id="ARBA00023002"/>
    </source>
</evidence>
<evidence type="ECO:0000313" key="20">
    <source>
        <dbReference type="Proteomes" id="UP000449547"/>
    </source>
</evidence>
<evidence type="ECO:0000256" key="13">
    <source>
        <dbReference type="ARBA" id="ARBA00023128"/>
    </source>
</evidence>
<dbReference type="PIRSF" id="PIRSF005229">
    <property type="entry name" value="AOX"/>
    <property type="match status" value="1"/>
</dbReference>
<dbReference type="GO" id="GO:0098803">
    <property type="term" value="C:respiratory chain complex"/>
    <property type="evidence" value="ECO:0007669"/>
    <property type="project" value="UniProtKB-UniRule"/>
</dbReference>
<feature type="binding site" evidence="16">
    <location>
        <position position="275"/>
    </location>
    <ligand>
        <name>Fe cation</name>
        <dbReference type="ChEBI" id="CHEBI:24875"/>
        <label>1</label>
    </ligand>
</feature>
<proteinExistence type="inferred from homology"/>
<dbReference type="Gene3D" id="1.20.1260.140">
    <property type="entry name" value="Alternative oxidase"/>
    <property type="match status" value="1"/>
</dbReference>
<feature type="binding site" evidence="16">
    <location>
        <position position="172"/>
    </location>
    <ligand>
        <name>Fe cation</name>
        <dbReference type="ChEBI" id="CHEBI:24875"/>
        <label>1</label>
    </ligand>
</feature>
<feature type="binding site" evidence="16">
    <location>
        <position position="275"/>
    </location>
    <ligand>
        <name>Fe cation</name>
        <dbReference type="ChEBI" id="CHEBI:24875"/>
        <label>2</label>
    </ligand>
</feature>
<dbReference type="RefSeq" id="XP_034014126.1">
    <property type="nucleotide sequence ID" value="XM_034153611.1"/>
</dbReference>
<keyword evidence="13" id="KW-0496">Mitochondrion</keyword>
<comment type="similarity">
    <text evidence="2 17">Belongs to the alternative oxidase family.</text>
</comment>
<feature type="transmembrane region" description="Helical" evidence="18">
    <location>
        <begin position="185"/>
        <end position="208"/>
    </location>
</feature>
<reference evidence="19 20" key="1">
    <citation type="submission" date="2019-07" db="EMBL/GenBank/DDBJ databases">
        <title>Genome assembly of two rare yeast pathogens: Diutina rugosa and Trichomonascus ciferrii.</title>
        <authorList>
            <person name="Mixao V."/>
            <person name="Saus E."/>
            <person name="Hansen A."/>
            <person name="Lass-Flor C."/>
            <person name="Gabaldon T."/>
        </authorList>
    </citation>
    <scope>NUCLEOTIDE SEQUENCE [LARGE SCALE GENOMIC DNA]</scope>
    <source>
        <strain evidence="19 20">CBS 613</strain>
    </source>
</reference>
<dbReference type="InterPro" id="IPR002680">
    <property type="entry name" value="AOX"/>
</dbReference>
<comment type="function">
    <text evidence="15">Catalyzes cyanide-resistant oxygen consumption. May increase respiration when the cytochrome respiratory pathway is restricted, or in response to low temperatures.</text>
</comment>
<dbReference type="EC" id="1.-.-.-" evidence="17"/>
<dbReference type="EMBL" id="SWFT01000035">
    <property type="protein sequence ID" value="KAA8906365.1"/>
    <property type="molecule type" value="Genomic_DNA"/>
</dbReference>
<dbReference type="VEuPathDB" id="FungiDB:DIURU_001103"/>
<keyword evidence="8" id="KW-0809">Transit peptide</keyword>
<keyword evidence="7" id="KW-0999">Mitochondrion inner membrane</keyword>
<keyword evidence="9 17" id="KW-0249">Electron transport</keyword>
<feature type="binding site" evidence="16">
    <location>
        <position position="169"/>
    </location>
    <ligand>
        <name>Fe cation</name>
        <dbReference type="ChEBI" id="CHEBI:24875"/>
        <label>2</label>
    </ligand>
</feature>
<dbReference type="AlphaFoldDB" id="A0A642V273"/>
<feature type="binding site" evidence="16">
    <location>
        <position position="278"/>
    </location>
    <ligand>
        <name>Fe cation</name>
        <dbReference type="ChEBI" id="CHEBI:24875"/>
        <label>2</label>
    </ligand>
</feature>
<evidence type="ECO:0000256" key="10">
    <source>
        <dbReference type="ARBA" id="ARBA00022989"/>
    </source>
</evidence>
<feature type="binding site" evidence="16">
    <location>
        <position position="220"/>
    </location>
    <ligand>
        <name>Fe cation</name>
        <dbReference type="ChEBI" id="CHEBI:24875"/>
        <label>2</label>
    </ligand>
</feature>
<dbReference type="PANTHER" id="PTHR31803">
    <property type="entry name" value="ALTERNATIVE OXIDASE"/>
    <property type="match status" value="1"/>
</dbReference>
<evidence type="ECO:0000256" key="6">
    <source>
        <dbReference type="ARBA" id="ARBA00022723"/>
    </source>
</evidence>
<dbReference type="PANTHER" id="PTHR31803:SF3">
    <property type="entry name" value="ALTERNATIVE OXIDASE"/>
    <property type="match status" value="1"/>
</dbReference>
<evidence type="ECO:0000256" key="12">
    <source>
        <dbReference type="ARBA" id="ARBA00023004"/>
    </source>
</evidence>
<dbReference type="GeneID" id="54779756"/>
<keyword evidence="4 17" id="KW-0679">Respiratory chain</keyword>
<dbReference type="GO" id="GO:0046872">
    <property type="term" value="F:metal ion binding"/>
    <property type="evidence" value="ECO:0007669"/>
    <property type="project" value="UniProtKB-UniRule"/>
</dbReference>
<keyword evidence="3" id="KW-0813">Transport</keyword>
<dbReference type="OrthoDB" id="16906at2759"/>
<dbReference type="InterPro" id="IPR038659">
    <property type="entry name" value="AOX_sf"/>
</dbReference>
<evidence type="ECO:0000256" key="17">
    <source>
        <dbReference type="RuleBase" id="RU003779"/>
    </source>
</evidence>
<evidence type="ECO:0000256" key="1">
    <source>
        <dbReference type="ARBA" id="ARBA00004273"/>
    </source>
</evidence>
<sequence>MTTLTLARYSSRGLPLTAAWSRHIGPVRYYRPTELRPPETVDHVGTTKFLNPPQYRHANWSDNDCELVQVTHRVPHDFTDRFANFCIQTVRTAFDFVTGYKKSDDMSETFKGTRYYMTSSKWLVRVIFLESIAGVPGETASYLRHLRSLRYLRRDMGWIDSLSDEAFNERMHLLTFYHIGNPSKLVRFMVIASQGIFTNIFFLCYLLWPKLAHRVVGYLEEEAVYTYTHLLYQLKAGQLPDLEKAPVPEIAWKYWTTLNKHSTFEELILQIRADESKHREINHTLANLNQEVDRNPFALQVDTDKPQPNDGLKVVRPTGWERKELDL</sequence>
<comment type="subcellular location">
    <subcellularLocation>
        <location evidence="1">Mitochondrion inner membrane</location>
    </subcellularLocation>
</comment>
<evidence type="ECO:0000313" key="19">
    <source>
        <dbReference type="EMBL" id="KAA8906365.1"/>
    </source>
</evidence>
<keyword evidence="11 17" id="KW-0560">Oxidoreductase</keyword>
<evidence type="ECO:0000256" key="9">
    <source>
        <dbReference type="ARBA" id="ARBA00022982"/>
    </source>
</evidence>
<accession>A0A642V273</accession>
<evidence type="ECO:0000256" key="2">
    <source>
        <dbReference type="ARBA" id="ARBA00008388"/>
    </source>
</evidence>
<feature type="binding site" evidence="16">
    <location>
        <position position="130"/>
    </location>
    <ligand>
        <name>Fe cation</name>
        <dbReference type="ChEBI" id="CHEBI:24875"/>
        <label>1</label>
    </ligand>
</feature>
<feature type="binding site" evidence="16">
    <location>
        <position position="169"/>
    </location>
    <ligand>
        <name>Fe cation</name>
        <dbReference type="ChEBI" id="CHEBI:24875"/>
        <label>1</label>
    </ligand>
</feature>
<evidence type="ECO:0000256" key="16">
    <source>
        <dbReference type="PIRSR" id="PIRSR005229-1"/>
    </source>
</evidence>
<dbReference type="OMA" id="WKQKKAP"/>
<dbReference type="GO" id="GO:0010230">
    <property type="term" value="P:alternative respiration"/>
    <property type="evidence" value="ECO:0007669"/>
    <property type="project" value="TreeGrafter"/>
</dbReference>
<comment type="caution">
    <text evidence="19">The sequence shown here is derived from an EMBL/GenBank/DDBJ whole genome shotgun (WGS) entry which is preliminary data.</text>
</comment>
<keyword evidence="6 16" id="KW-0479">Metal-binding</keyword>
<comment type="cofactor">
    <cofactor evidence="16 17">
        <name>Fe cation</name>
        <dbReference type="ChEBI" id="CHEBI:24875"/>
    </cofactor>
    <text evidence="16 17">Binds 2 iron ions per subunit.</text>
</comment>
<protein>
    <recommendedName>
        <fullName evidence="17">Alternative oxidase</fullName>
        <ecNumber evidence="17">1.-.-.-</ecNumber>
    </recommendedName>
</protein>
<dbReference type="Pfam" id="PF01786">
    <property type="entry name" value="AOX"/>
    <property type="match status" value="1"/>
</dbReference>
<dbReference type="Proteomes" id="UP000449547">
    <property type="component" value="Unassembled WGS sequence"/>
</dbReference>
<dbReference type="GO" id="GO:0005743">
    <property type="term" value="C:mitochondrial inner membrane"/>
    <property type="evidence" value="ECO:0007669"/>
    <property type="project" value="UniProtKB-SubCell"/>
</dbReference>
<evidence type="ECO:0000256" key="14">
    <source>
        <dbReference type="ARBA" id="ARBA00023136"/>
    </source>
</evidence>
<name>A0A642V273_DIURU</name>
<evidence type="ECO:0000256" key="8">
    <source>
        <dbReference type="ARBA" id="ARBA00022946"/>
    </source>
</evidence>
<evidence type="ECO:0000256" key="18">
    <source>
        <dbReference type="SAM" id="Phobius"/>
    </source>
</evidence>
<organism evidence="19 20">
    <name type="scientific">Diutina rugosa</name>
    <name type="common">Yeast</name>
    <name type="synonym">Candida rugosa</name>
    <dbReference type="NCBI Taxonomy" id="5481"/>
    <lineage>
        <taxon>Eukaryota</taxon>
        <taxon>Fungi</taxon>
        <taxon>Dikarya</taxon>
        <taxon>Ascomycota</taxon>
        <taxon>Saccharomycotina</taxon>
        <taxon>Pichiomycetes</taxon>
        <taxon>Debaryomycetaceae</taxon>
        <taxon>Diutina</taxon>
    </lineage>
</organism>
<dbReference type="GO" id="GO:0009916">
    <property type="term" value="F:alternative oxidase activity"/>
    <property type="evidence" value="ECO:0007669"/>
    <property type="project" value="UniProtKB-UniRule"/>
</dbReference>
<evidence type="ECO:0000256" key="7">
    <source>
        <dbReference type="ARBA" id="ARBA00022792"/>
    </source>
</evidence>
<keyword evidence="10 18" id="KW-1133">Transmembrane helix</keyword>
<evidence type="ECO:0000256" key="4">
    <source>
        <dbReference type="ARBA" id="ARBA00022660"/>
    </source>
</evidence>
<gene>
    <name evidence="19" type="ORF">DIURU_001103</name>
</gene>
<keyword evidence="20" id="KW-1185">Reference proteome</keyword>
<dbReference type="FunFam" id="1.20.1260.140:FF:000002">
    <property type="entry name" value="Alternative oxidase"/>
    <property type="match status" value="1"/>
</dbReference>
<keyword evidence="5 17" id="KW-0812">Transmembrane</keyword>
<evidence type="ECO:0000256" key="15">
    <source>
        <dbReference type="ARBA" id="ARBA00025285"/>
    </source>
</evidence>
<evidence type="ECO:0000256" key="5">
    <source>
        <dbReference type="ARBA" id="ARBA00022692"/>
    </source>
</evidence>